<dbReference type="InterPro" id="IPR004158">
    <property type="entry name" value="DUF247_pln"/>
</dbReference>
<keyword evidence="1" id="KW-1133">Transmembrane helix</keyword>
<keyword evidence="1" id="KW-0472">Membrane</keyword>
<feature type="transmembrane region" description="Helical" evidence="1">
    <location>
        <begin position="411"/>
        <end position="433"/>
    </location>
</feature>
<reference evidence="2" key="1">
    <citation type="submission" date="2013-07" db="EMBL/GenBank/DDBJ databases">
        <title>The genome of Eucalyptus grandis.</title>
        <authorList>
            <person name="Schmutz J."/>
            <person name="Hayes R."/>
            <person name="Myburg A."/>
            <person name="Tuskan G."/>
            <person name="Grattapaglia D."/>
            <person name="Rokhsar D.S."/>
        </authorList>
    </citation>
    <scope>NUCLEOTIDE SEQUENCE</scope>
    <source>
        <tissue evidence="2">Leaf extractions</tissue>
    </source>
</reference>
<name>A0A059C866_EUCGR</name>
<dbReference type="STRING" id="71139.A0A059C866"/>
<evidence type="ECO:0000313" key="2">
    <source>
        <dbReference type="EMBL" id="KCW74663.1"/>
    </source>
</evidence>
<keyword evidence="1" id="KW-0812">Transmembrane</keyword>
<accession>A0A059C866</accession>
<dbReference type="OMA" id="RDMIAME"/>
<sequence length="439" mass="49935">MDNNQGVHQTTADQHVIEVIEQTLLPSMLIDMEAVPELLKESAGESSCCIFNVPQEACRPLVISIGPYHHGEPQLQLQMLEVHKWRCLRALLGRLQPHGIHLKDLINVMAPKEKMIRQCYSESTDNFSGSDLVKMMVLDGCYVVEFLRQIAGYVQSDDIPSNNSYMYISLVRDLLRLENQVPYFVLEDLFETTNVPKEMISLTILALKFFDGIVERPVRFSVRYSNFRGMHLLDLLRLSLITGGQQNIGPAEKSSSYELISSASKLNQAGIAFARGEASTFLEITFDSKAGILQIPKLRINDTLQCILHNMVAFERCFLYCDKHFTAYAMFMGSLIDTANDAQLLCDHGVMWNDGVSKKGIASFFRDVSKDAIWDVSESYLESEIARVNSYVRRQQIRVFFTQLIYTPCRYTWSTIAAVLMLTGAIQTVYTVLQYYHPR</sequence>
<dbReference type="PANTHER" id="PTHR31170">
    <property type="entry name" value="BNAC04G53230D PROTEIN"/>
    <property type="match status" value="1"/>
</dbReference>
<gene>
    <name evidence="2" type="ORF">EUGRSUZ_E03392</name>
</gene>
<dbReference type="Gramene" id="KCW74663">
    <property type="protein sequence ID" value="KCW74663"/>
    <property type="gene ID" value="EUGRSUZ_E03392"/>
</dbReference>
<dbReference type="PANTHER" id="PTHR31170:SF21">
    <property type="match status" value="1"/>
</dbReference>
<organism evidence="2">
    <name type="scientific">Eucalyptus grandis</name>
    <name type="common">Flooded gum</name>
    <dbReference type="NCBI Taxonomy" id="71139"/>
    <lineage>
        <taxon>Eukaryota</taxon>
        <taxon>Viridiplantae</taxon>
        <taxon>Streptophyta</taxon>
        <taxon>Embryophyta</taxon>
        <taxon>Tracheophyta</taxon>
        <taxon>Spermatophyta</taxon>
        <taxon>Magnoliopsida</taxon>
        <taxon>eudicotyledons</taxon>
        <taxon>Gunneridae</taxon>
        <taxon>Pentapetalae</taxon>
        <taxon>rosids</taxon>
        <taxon>malvids</taxon>
        <taxon>Myrtales</taxon>
        <taxon>Myrtaceae</taxon>
        <taxon>Myrtoideae</taxon>
        <taxon>Eucalypteae</taxon>
        <taxon>Eucalyptus</taxon>
    </lineage>
</organism>
<dbReference type="EMBL" id="KK198757">
    <property type="protein sequence ID" value="KCW74663.1"/>
    <property type="molecule type" value="Genomic_DNA"/>
</dbReference>
<dbReference type="eggNOG" id="ENOG502QQDR">
    <property type="taxonomic scope" value="Eukaryota"/>
</dbReference>
<evidence type="ECO:0000256" key="1">
    <source>
        <dbReference type="SAM" id="Phobius"/>
    </source>
</evidence>
<dbReference type="Pfam" id="PF03140">
    <property type="entry name" value="DUF247"/>
    <property type="match status" value="1"/>
</dbReference>
<dbReference type="InParanoid" id="A0A059C866"/>
<proteinExistence type="predicted"/>
<protein>
    <submittedName>
        <fullName evidence="2">Uncharacterized protein</fullName>
    </submittedName>
</protein>
<dbReference type="AlphaFoldDB" id="A0A059C866"/>